<dbReference type="PANTHER" id="PTHR46797">
    <property type="entry name" value="HTH-TYPE TRANSCRIPTIONAL REGULATOR"/>
    <property type="match status" value="1"/>
</dbReference>
<dbReference type="Pfam" id="PF01381">
    <property type="entry name" value="HTH_3"/>
    <property type="match status" value="1"/>
</dbReference>
<dbReference type="PROSITE" id="PS50943">
    <property type="entry name" value="HTH_CROC1"/>
    <property type="match status" value="1"/>
</dbReference>
<evidence type="ECO:0000313" key="5">
    <source>
        <dbReference type="Proteomes" id="UP001229025"/>
    </source>
</evidence>
<feature type="compositionally biased region" description="Polar residues" evidence="2">
    <location>
        <begin position="178"/>
        <end position="188"/>
    </location>
</feature>
<dbReference type="SMART" id="SM00530">
    <property type="entry name" value="HTH_XRE"/>
    <property type="match status" value="1"/>
</dbReference>
<proteinExistence type="predicted"/>
<accession>A0ABT6UPF7</accession>
<dbReference type="Gene3D" id="1.10.260.40">
    <property type="entry name" value="lambda repressor-like DNA-binding domains"/>
    <property type="match status" value="1"/>
</dbReference>
<evidence type="ECO:0000259" key="3">
    <source>
        <dbReference type="PROSITE" id="PS50943"/>
    </source>
</evidence>
<keyword evidence="1" id="KW-0238">DNA-binding</keyword>
<protein>
    <submittedName>
        <fullName evidence="4">Helix-turn-helix domain-containing protein</fullName>
    </submittedName>
</protein>
<feature type="domain" description="HTH cro/C1-type" evidence="3">
    <location>
        <begin position="11"/>
        <end position="65"/>
    </location>
</feature>
<dbReference type="CDD" id="cd00093">
    <property type="entry name" value="HTH_XRE"/>
    <property type="match status" value="1"/>
</dbReference>
<evidence type="ECO:0000256" key="1">
    <source>
        <dbReference type="ARBA" id="ARBA00023125"/>
    </source>
</evidence>
<dbReference type="InterPro" id="IPR050807">
    <property type="entry name" value="TransReg_Diox_bact_type"/>
</dbReference>
<dbReference type="PANTHER" id="PTHR46797:SF11">
    <property type="entry name" value="HTH-TYPE TRANSCRIPTIONAL REGULATOR PUUR"/>
    <property type="match status" value="1"/>
</dbReference>
<comment type="caution">
    <text evidence="4">The sequence shown here is derived from an EMBL/GenBank/DDBJ whole genome shotgun (WGS) entry which is preliminary data.</text>
</comment>
<dbReference type="InterPro" id="IPR001387">
    <property type="entry name" value="Cro/C1-type_HTH"/>
</dbReference>
<gene>
    <name evidence="4" type="ORF">QLT01_09510</name>
</gene>
<evidence type="ECO:0000313" key="4">
    <source>
        <dbReference type="EMBL" id="MDI5884590.1"/>
    </source>
</evidence>
<feature type="region of interest" description="Disordered" evidence="2">
    <location>
        <begin position="178"/>
        <end position="197"/>
    </location>
</feature>
<name>A0ABT6UPF7_9GAMM</name>
<dbReference type="Proteomes" id="UP001229025">
    <property type="component" value="Unassembled WGS sequence"/>
</dbReference>
<dbReference type="InterPro" id="IPR010982">
    <property type="entry name" value="Lambda_DNA-bd_dom_sf"/>
</dbReference>
<organism evidence="4 5">
    <name type="scientific">Cobetia amphilecti</name>
    <dbReference type="NCBI Taxonomy" id="1055104"/>
    <lineage>
        <taxon>Bacteria</taxon>
        <taxon>Pseudomonadati</taxon>
        <taxon>Pseudomonadota</taxon>
        <taxon>Gammaproteobacteria</taxon>
        <taxon>Oceanospirillales</taxon>
        <taxon>Halomonadaceae</taxon>
        <taxon>Cobetia</taxon>
    </lineage>
</organism>
<dbReference type="SUPFAM" id="SSF47413">
    <property type="entry name" value="lambda repressor-like DNA-binding domains"/>
    <property type="match status" value="1"/>
</dbReference>
<evidence type="ECO:0000256" key="2">
    <source>
        <dbReference type="SAM" id="MobiDB-lite"/>
    </source>
</evidence>
<dbReference type="EMBL" id="JASCSA010000006">
    <property type="protein sequence ID" value="MDI5884590.1"/>
    <property type="molecule type" value="Genomic_DNA"/>
</dbReference>
<sequence>MAASRTLGKRLRELRTRHGLSQRELAKRAQVTNSTISQVEQDAVSPSVSSLNKILEVFPISLSDFFSDEIPVEPPRILRDSEHEAIAGCGPGLTLRRIDQSRQTSPQPQIELGSLAPECSAYLQAAHDSLVLVTHGALCIEFPATAACQEALLECGDAARLHAGERYQLHWRKPEASQAASHELSSSEVNHHGTSGAAEAPDCQWLCIAQSR</sequence>
<keyword evidence="5" id="KW-1185">Reference proteome</keyword>
<reference evidence="5" key="1">
    <citation type="submission" date="2023-07" db="EMBL/GenBank/DDBJ databases">
        <title>Genome-based characterization of strain KMM 296 and proposal for reclassification of Cobetia litoralis and Cobetia pacifica, and emended description of the species Cobetia amphilecti and Cobetia marina.</title>
        <authorList>
            <person name="Balabanova L."/>
            <person name="Nedashkovskaya O."/>
        </authorList>
    </citation>
    <scope>NUCLEOTIDE SEQUENCE [LARGE SCALE GENOMIC DNA]</scope>
    <source>
        <strain evidence="5">NRIC 0815</strain>
    </source>
</reference>